<gene>
    <name evidence="1" type="ORF">NM208_g16395</name>
</gene>
<accession>A0ACC1RC63</accession>
<keyword evidence="2" id="KW-1185">Reference proteome</keyword>
<dbReference type="EMBL" id="JANRMS010005050">
    <property type="protein sequence ID" value="KAJ3504036.1"/>
    <property type="molecule type" value="Genomic_DNA"/>
</dbReference>
<evidence type="ECO:0000313" key="2">
    <source>
        <dbReference type="Proteomes" id="UP001148629"/>
    </source>
</evidence>
<comment type="caution">
    <text evidence="1">The sequence shown here is derived from an EMBL/GenBank/DDBJ whole genome shotgun (WGS) entry which is preliminary data.</text>
</comment>
<reference evidence="1" key="1">
    <citation type="submission" date="2022-08" db="EMBL/GenBank/DDBJ databases">
        <title>Genome Sequence of Fusarium decemcellulare.</title>
        <authorList>
            <person name="Buettner E."/>
        </authorList>
    </citation>
    <scope>NUCLEOTIDE SEQUENCE</scope>
    <source>
        <strain evidence="1">Babe19</strain>
    </source>
</reference>
<protein>
    <submittedName>
        <fullName evidence="1">Uncharacterized protein</fullName>
    </submittedName>
</protein>
<proteinExistence type="predicted"/>
<evidence type="ECO:0000313" key="1">
    <source>
        <dbReference type="EMBL" id="KAJ3504036.1"/>
    </source>
</evidence>
<sequence>MECGLGQAKPAGAAIVDIPSLQQTRLLLRRHLLDDICSSPHLAHLCVELGQSVSGSLLVGSLLGWAHLLPIVGNGLHSLGGRSVRSLSSLRVVLGCVENEGGDGLLWQTLILDGFSRFAGEKSDAVPGLVSDVDARRLMGLNPGLVVSCVLLAVCRSRILEVLSRIPLANEYLVVMGSITSPSLVRDVPWFQQERGS</sequence>
<organism evidence="1 2">
    <name type="scientific">Fusarium decemcellulare</name>
    <dbReference type="NCBI Taxonomy" id="57161"/>
    <lineage>
        <taxon>Eukaryota</taxon>
        <taxon>Fungi</taxon>
        <taxon>Dikarya</taxon>
        <taxon>Ascomycota</taxon>
        <taxon>Pezizomycotina</taxon>
        <taxon>Sordariomycetes</taxon>
        <taxon>Hypocreomycetidae</taxon>
        <taxon>Hypocreales</taxon>
        <taxon>Nectriaceae</taxon>
        <taxon>Fusarium</taxon>
        <taxon>Fusarium decemcellulare species complex</taxon>
    </lineage>
</organism>
<name>A0ACC1RC63_9HYPO</name>
<dbReference type="Proteomes" id="UP001148629">
    <property type="component" value="Unassembled WGS sequence"/>
</dbReference>